<keyword evidence="1" id="KW-0472">Membrane</keyword>
<dbReference type="Gramene" id="CDY10857">
    <property type="protein sequence ID" value="CDY10857"/>
    <property type="gene ID" value="GSBRNA2T00048745001"/>
</dbReference>
<dbReference type="AlphaFoldDB" id="A0A078FD07"/>
<accession>A0A078FD07</accession>
<proteinExistence type="predicted"/>
<keyword evidence="1" id="KW-1133">Transmembrane helix</keyword>
<keyword evidence="1" id="KW-0812">Transmembrane</keyword>
<organism evidence="2 3">
    <name type="scientific">Brassica napus</name>
    <name type="common">Rape</name>
    <dbReference type="NCBI Taxonomy" id="3708"/>
    <lineage>
        <taxon>Eukaryota</taxon>
        <taxon>Viridiplantae</taxon>
        <taxon>Streptophyta</taxon>
        <taxon>Embryophyta</taxon>
        <taxon>Tracheophyta</taxon>
        <taxon>Spermatophyta</taxon>
        <taxon>Magnoliopsida</taxon>
        <taxon>eudicotyledons</taxon>
        <taxon>Gunneridae</taxon>
        <taxon>Pentapetalae</taxon>
        <taxon>rosids</taxon>
        <taxon>malvids</taxon>
        <taxon>Brassicales</taxon>
        <taxon>Brassicaceae</taxon>
        <taxon>Brassiceae</taxon>
        <taxon>Brassica</taxon>
    </lineage>
</organism>
<dbReference type="EMBL" id="LK032007">
    <property type="protein sequence ID" value="CDY10857.1"/>
    <property type="molecule type" value="Genomic_DNA"/>
</dbReference>
<evidence type="ECO:0000313" key="2">
    <source>
        <dbReference type="EMBL" id="CDY10857.1"/>
    </source>
</evidence>
<name>A0A078FD07_BRANA</name>
<dbReference type="PaxDb" id="3708-A0A078FD07"/>
<feature type="transmembrane region" description="Helical" evidence="1">
    <location>
        <begin position="48"/>
        <end position="70"/>
    </location>
</feature>
<reference evidence="2 3" key="1">
    <citation type="journal article" date="2014" name="Science">
        <title>Plant genetics. Early allopolyploid evolution in the post-Neolithic Brassica napus oilseed genome.</title>
        <authorList>
            <person name="Chalhoub B."/>
            <person name="Denoeud F."/>
            <person name="Liu S."/>
            <person name="Parkin I.A."/>
            <person name="Tang H."/>
            <person name="Wang X."/>
            <person name="Chiquet J."/>
            <person name="Belcram H."/>
            <person name="Tong C."/>
            <person name="Samans B."/>
            <person name="Correa M."/>
            <person name="Da Silva C."/>
            <person name="Just J."/>
            <person name="Falentin C."/>
            <person name="Koh C.S."/>
            <person name="Le Clainche I."/>
            <person name="Bernard M."/>
            <person name="Bento P."/>
            <person name="Noel B."/>
            <person name="Labadie K."/>
            <person name="Alberti A."/>
            <person name="Charles M."/>
            <person name="Arnaud D."/>
            <person name="Guo H."/>
            <person name="Daviaud C."/>
            <person name="Alamery S."/>
            <person name="Jabbari K."/>
            <person name="Zhao M."/>
            <person name="Edger P.P."/>
            <person name="Chelaifa H."/>
            <person name="Tack D."/>
            <person name="Lassalle G."/>
            <person name="Mestiri I."/>
            <person name="Schnel N."/>
            <person name="Le Paslier M.C."/>
            <person name="Fan G."/>
            <person name="Renault V."/>
            <person name="Bayer P.E."/>
            <person name="Golicz A.A."/>
            <person name="Manoli S."/>
            <person name="Lee T.H."/>
            <person name="Thi V.H."/>
            <person name="Chalabi S."/>
            <person name="Hu Q."/>
            <person name="Fan C."/>
            <person name="Tollenaere R."/>
            <person name="Lu Y."/>
            <person name="Battail C."/>
            <person name="Shen J."/>
            <person name="Sidebottom C.H."/>
            <person name="Wang X."/>
            <person name="Canaguier A."/>
            <person name="Chauveau A."/>
            <person name="Berard A."/>
            <person name="Deniot G."/>
            <person name="Guan M."/>
            <person name="Liu Z."/>
            <person name="Sun F."/>
            <person name="Lim Y.P."/>
            <person name="Lyons E."/>
            <person name="Town C.D."/>
            <person name="Bancroft I."/>
            <person name="Wang X."/>
            <person name="Meng J."/>
            <person name="Ma J."/>
            <person name="Pires J.C."/>
            <person name="King G.J."/>
            <person name="Brunel D."/>
            <person name="Delourme R."/>
            <person name="Renard M."/>
            <person name="Aury J.M."/>
            <person name="Adams K.L."/>
            <person name="Batley J."/>
            <person name="Snowdon R.J."/>
            <person name="Tost J."/>
            <person name="Edwards D."/>
            <person name="Zhou Y."/>
            <person name="Hua W."/>
            <person name="Sharpe A.G."/>
            <person name="Paterson A.H."/>
            <person name="Guan C."/>
            <person name="Wincker P."/>
        </authorList>
    </citation>
    <scope>NUCLEOTIDE SEQUENCE [LARGE SCALE GENOMIC DNA]</scope>
    <source>
        <strain evidence="3">cv. Darmor-bzh</strain>
    </source>
</reference>
<evidence type="ECO:0000313" key="3">
    <source>
        <dbReference type="Proteomes" id="UP000028999"/>
    </source>
</evidence>
<evidence type="ECO:0000256" key="1">
    <source>
        <dbReference type="SAM" id="Phobius"/>
    </source>
</evidence>
<dbReference type="Proteomes" id="UP000028999">
    <property type="component" value="Unassembled WGS sequence"/>
</dbReference>
<protein>
    <submittedName>
        <fullName evidence="2">BnaC01g14720D protein</fullName>
    </submittedName>
</protein>
<sequence length="93" mass="10230">MFLDASGTMARRRRLYQPFRSMFLCSSPKFLSIGALVVLSRLKDSSTMLFSGESQIVTLVAFGACCITFATPSPLCFRSVCQTPGSVYLNFPT</sequence>
<gene>
    <name evidence="2" type="primary">BnaC01g14720D</name>
    <name evidence="2" type="ORF">GSBRNA2T00048745001</name>
</gene>
<keyword evidence="3" id="KW-1185">Reference proteome</keyword>
<feature type="transmembrane region" description="Helical" evidence="1">
    <location>
        <begin position="21"/>
        <end position="42"/>
    </location>
</feature>